<evidence type="ECO:0000313" key="3">
    <source>
        <dbReference type="Proteomes" id="UP000179102"/>
    </source>
</evidence>
<feature type="transmembrane region" description="Helical" evidence="1">
    <location>
        <begin position="34"/>
        <end position="58"/>
    </location>
</feature>
<proteinExistence type="predicted"/>
<dbReference type="EMBL" id="MFAZ01000033">
    <property type="protein sequence ID" value="OGD86743.1"/>
    <property type="molecule type" value="Genomic_DNA"/>
</dbReference>
<comment type="caution">
    <text evidence="2">The sequence shown here is derived from an EMBL/GenBank/DDBJ whole genome shotgun (WGS) entry which is preliminary data.</text>
</comment>
<dbReference type="AlphaFoldDB" id="A0A1F5G4D1"/>
<reference evidence="2 3" key="1">
    <citation type="journal article" date="2016" name="Nat. Commun.">
        <title>Thousands of microbial genomes shed light on interconnected biogeochemical processes in an aquifer system.</title>
        <authorList>
            <person name="Anantharaman K."/>
            <person name="Brown C.T."/>
            <person name="Hug L.A."/>
            <person name="Sharon I."/>
            <person name="Castelle C.J."/>
            <person name="Probst A.J."/>
            <person name="Thomas B.C."/>
            <person name="Singh A."/>
            <person name="Wilkins M.J."/>
            <person name="Karaoz U."/>
            <person name="Brodie E.L."/>
            <person name="Williams K.H."/>
            <person name="Hubbard S.S."/>
            <person name="Banfield J.F."/>
        </authorList>
    </citation>
    <scope>NUCLEOTIDE SEQUENCE [LARGE SCALE GENOMIC DNA]</scope>
</reference>
<keyword evidence="1" id="KW-0812">Transmembrane</keyword>
<name>A0A1F5G4D1_9BACT</name>
<gene>
    <name evidence="2" type="ORF">A2870_02790</name>
</gene>
<evidence type="ECO:0000256" key="1">
    <source>
        <dbReference type="SAM" id="Phobius"/>
    </source>
</evidence>
<keyword evidence="1" id="KW-1133">Transmembrane helix</keyword>
<accession>A0A1F5G4D1</accession>
<organism evidence="2 3">
    <name type="scientific">Candidatus Curtissbacteria bacterium RIFCSPHIGHO2_01_FULL_41_11</name>
    <dbReference type="NCBI Taxonomy" id="1797711"/>
    <lineage>
        <taxon>Bacteria</taxon>
        <taxon>Candidatus Curtissiibacteriota</taxon>
    </lineage>
</organism>
<protein>
    <submittedName>
        <fullName evidence="2">Uncharacterized protein</fullName>
    </submittedName>
</protein>
<sequence>MHRFLPLVFLVSVASVFGIAWIVTSVDPDSAKWYFFGLFDLLLFIAVWGLGGLLLYFARTRLYRRYSANWYFYTSYKMAFFVAAFLAISAILAILQLVTTLNLILTILAIGLFAFWNYLGKR</sequence>
<keyword evidence="1" id="KW-0472">Membrane</keyword>
<dbReference type="Proteomes" id="UP000179102">
    <property type="component" value="Unassembled WGS sequence"/>
</dbReference>
<feature type="transmembrane region" description="Helical" evidence="1">
    <location>
        <begin position="70"/>
        <end position="95"/>
    </location>
</feature>
<evidence type="ECO:0000313" key="2">
    <source>
        <dbReference type="EMBL" id="OGD86743.1"/>
    </source>
</evidence>
<feature type="transmembrane region" description="Helical" evidence="1">
    <location>
        <begin position="101"/>
        <end position="119"/>
    </location>
</feature>